<feature type="domain" description="N-acetyltransferase" evidence="11">
    <location>
        <begin position="14"/>
        <end position="159"/>
    </location>
</feature>
<keyword evidence="6" id="KW-0256">Endoplasmic reticulum</keyword>
<evidence type="ECO:0000256" key="7">
    <source>
        <dbReference type="ARBA" id="ARBA00023136"/>
    </source>
</evidence>
<dbReference type="InterPro" id="IPR000182">
    <property type="entry name" value="GNAT_dom"/>
</dbReference>
<dbReference type="Gramene" id="NC6G0098440.1">
    <property type="protein sequence ID" value="NC6G0098440.1:cds"/>
    <property type="gene ID" value="NC6G0098440"/>
</dbReference>
<comment type="subcellular location">
    <subcellularLocation>
        <location evidence="1">Endoplasmic reticulum membrane</location>
        <topology evidence="1">Peripheral membrane protein</topology>
    </subcellularLocation>
</comment>
<evidence type="ECO:0000256" key="2">
    <source>
        <dbReference type="ARBA" id="ARBA00004832"/>
    </source>
</evidence>
<dbReference type="CDD" id="cd04301">
    <property type="entry name" value="NAT_SF"/>
    <property type="match status" value="1"/>
</dbReference>
<dbReference type="InterPro" id="IPR039143">
    <property type="entry name" value="GNPNAT1-like"/>
</dbReference>
<evidence type="ECO:0000256" key="10">
    <source>
        <dbReference type="RuleBase" id="RU365086"/>
    </source>
</evidence>
<comment type="catalytic activity">
    <reaction evidence="9 10">
        <text>D-glucosamine 6-phosphate + acetyl-CoA = N-acetyl-D-glucosamine 6-phosphate + CoA + H(+)</text>
        <dbReference type="Rhea" id="RHEA:10292"/>
        <dbReference type="ChEBI" id="CHEBI:15378"/>
        <dbReference type="ChEBI" id="CHEBI:57287"/>
        <dbReference type="ChEBI" id="CHEBI:57288"/>
        <dbReference type="ChEBI" id="CHEBI:57513"/>
        <dbReference type="ChEBI" id="CHEBI:58725"/>
        <dbReference type="EC" id="2.3.1.4"/>
    </reaction>
</comment>
<evidence type="ECO:0000256" key="1">
    <source>
        <dbReference type="ARBA" id="ARBA00004406"/>
    </source>
</evidence>
<dbReference type="FunFam" id="3.40.630.30:FF:000048">
    <property type="entry name" value="Glucosamine 6-phosphate N-acetyltransferase"/>
    <property type="match status" value="1"/>
</dbReference>
<gene>
    <name evidence="12" type="ORF">NYM_LOCUS21292</name>
</gene>
<dbReference type="Gene3D" id="3.40.630.30">
    <property type="match status" value="1"/>
</dbReference>
<comment type="subunit">
    <text evidence="4 10">Homodimer.</text>
</comment>
<dbReference type="Pfam" id="PF00583">
    <property type="entry name" value="Acetyltransf_1"/>
    <property type="match status" value="1"/>
</dbReference>
<comment type="pathway">
    <text evidence="2 10">Nucleotide-sugar biosynthesis; UDP-N-acetyl-alpha-D-glucosamine biosynthesis; N-acetyl-alpha-D-glucosamine 1-phosphate from alpha-D-glucosamine 6-phosphate (route I): step 1/2.</text>
</comment>
<dbReference type="InterPro" id="IPR016181">
    <property type="entry name" value="Acyl_CoA_acyltransferase"/>
</dbReference>
<name>A0A5K1EPE6_9MAGN</name>
<dbReference type="PANTHER" id="PTHR13355">
    <property type="entry name" value="GLUCOSAMINE 6-PHOSPHATE N-ACETYLTRANSFERASE"/>
    <property type="match status" value="1"/>
</dbReference>
<evidence type="ECO:0000256" key="5">
    <source>
        <dbReference type="ARBA" id="ARBA00022679"/>
    </source>
</evidence>
<dbReference type="GO" id="GO:0005789">
    <property type="term" value="C:endoplasmic reticulum membrane"/>
    <property type="evidence" value="ECO:0007669"/>
    <property type="project" value="UniProtKB-SubCell"/>
</dbReference>
<evidence type="ECO:0000256" key="8">
    <source>
        <dbReference type="ARBA" id="ARBA00023315"/>
    </source>
</evidence>
<dbReference type="UniPathway" id="UPA00113">
    <property type="reaction ID" value="UER00529"/>
</dbReference>
<dbReference type="EMBL" id="LR721784">
    <property type="protein sequence ID" value="VVW52179.1"/>
    <property type="molecule type" value="Genomic_DNA"/>
</dbReference>
<keyword evidence="5 10" id="KW-0808">Transferase</keyword>
<keyword evidence="7" id="KW-0472">Membrane</keyword>
<dbReference type="AlphaFoldDB" id="A0A5K1EPE6"/>
<evidence type="ECO:0000256" key="3">
    <source>
        <dbReference type="ARBA" id="ARBA00006048"/>
    </source>
</evidence>
<keyword evidence="8 10" id="KW-0012">Acyltransferase</keyword>
<evidence type="ECO:0000256" key="4">
    <source>
        <dbReference type="ARBA" id="ARBA00011738"/>
    </source>
</evidence>
<proteinExistence type="inferred from homology"/>
<evidence type="ECO:0000259" key="11">
    <source>
        <dbReference type="PROSITE" id="PS51186"/>
    </source>
</evidence>
<comment type="similarity">
    <text evidence="3 10">Belongs to the acetyltransferase family. GNA1 subfamily.</text>
</comment>
<reference evidence="12" key="1">
    <citation type="submission" date="2019-09" db="EMBL/GenBank/DDBJ databases">
        <authorList>
            <person name="Zhang L."/>
        </authorList>
    </citation>
    <scope>NUCLEOTIDE SEQUENCE</scope>
</reference>
<protein>
    <recommendedName>
        <fullName evidence="10">Glucosamine 6-phosphate N-acetyltransferase</fullName>
        <ecNumber evidence="10">2.3.1.4</ecNumber>
    </recommendedName>
</protein>
<accession>A0A5K1EPE6</accession>
<dbReference type="GO" id="GO:0004343">
    <property type="term" value="F:glucosamine 6-phosphate N-acetyltransferase activity"/>
    <property type="evidence" value="ECO:0007669"/>
    <property type="project" value="UniProtKB-UniRule"/>
</dbReference>
<sequence>MEEGAESRFLVRRLEVSDYEKGFISLLSQLTICPPISFDEFRSRFMEIEALGDNHVICVVEDTEQGRLVATGSIFVERKFLRGCGKVGHIEDVVVDSAARGMRLGQRVVGFLSNHARSVGCYKVILDCSPDNRGFYERCGFVQKELQMAVYFNPLPPSS</sequence>
<dbReference type="SUPFAM" id="SSF55729">
    <property type="entry name" value="Acyl-CoA N-acyltransferases (Nat)"/>
    <property type="match status" value="1"/>
</dbReference>
<dbReference type="GO" id="GO:0006044">
    <property type="term" value="P:N-acetylglucosamine metabolic process"/>
    <property type="evidence" value="ECO:0007669"/>
    <property type="project" value="UniProtKB-ARBA"/>
</dbReference>
<evidence type="ECO:0000256" key="6">
    <source>
        <dbReference type="ARBA" id="ARBA00022824"/>
    </source>
</evidence>
<dbReference type="PANTHER" id="PTHR13355:SF11">
    <property type="entry name" value="GLUCOSAMINE 6-PHOSPHATE N-ACETYLTRANSFERASE"/>
    <property type="match status" value="1"/>
</dbReference>
<evidence type="ECO:0000313" key="12">
    <source>
        <dbReference type="EMBL" id="VVW52179.1"/>
    </source>
</evidence>
<organism evidence="12">
    <name type="scientific">Nymphaea colorata</name>
    <name type="common">pocket water lily</name>
    <dbReference type="NCBI Taxonomy" id="210225"/>
    <lineage>
        <taxon>Eukaryota</taxon>
        <taxon>Viridiplantae</taxon>
        <taxon>Streptophyta</taxon>
        <taxon>Embryophyta</taxon>
        <taxon>Tracheophyta</taxon>
        <taxon>Spermatophyta</taxon>
        <taxon>Magnoliopsida</taxon>
        <taxon>Nymphaeales</taxon>
        <taxon>Nymphaeaceae</taxon>
        <taxon>Nymphaea</taxon>
    </lineage>
</organism>
<dbReference type="OMA" id="NQRYDWI"/>
<evidence type="ECO:0000256" key="9">
    <source>
        <dbReference type="ARBA" id="ARBA00048964"/>
    </source>
</evidence>
<dbReference type="EC" id="2.3.1.4" evidence="10"/>
<dbReference type="GO" id="GO:0006048">
    <property type="term" value="P:UDP-N-acetylglucosamine biosynthetic process"/>
    <property type="evidence" value="ECO:0007669"/>
    <property type="project" value="UniProtKB-UniRule"/>
</dbReference>
<dbReference type="PROSITE" id="PS51186">
    <property type="entry name" value="GNAT"/>
    <property type="match status" value="1"/>
</dbReference>